<dbReference type="RefSeq" id="WP_121659253.1">
    <property type="nucleotide sequence ID" value="NZ_BMEK01000002.1"/>
</dbReference>
<dbReference type="SUPFAM" id="SSF46955">
    <property type="entry name" value="Putative DNA-binding domain"/>
    <property type="match status" value="1"/>
</dbReference>
<dbReference type="Gene3D" id="1.10.1660.10">
    <property type="match status" value="1"/>
</dbReference>
<dbReference type="Proteomes" id="UP000282460">
    <property type="component" value="Unassembled WGS sequence"/>
</dbReference>
<dbReference type="OrthoDB" id="9802039at2"/>
<dbReference type="EMBL" id="RCWJ01000002">
    <property type="protein sequence ID" value="RLQ84207.1"/>
    <property type="molecule type" value="Genomic_DNA"/>
</dbReference>
<dbReference type="AlphaFoldDB" id="A0A3L7J160"/>
<dbReference type="InterPro" id="IPR000551">
    <property type="entry name" value="MerR-type_HTH_dom"/>
</dbReference>
<dbReference type="GO" id="GO:0003677">
    <property type="term" value="F:DNA binding"/>
    <property type="evidence" value="ECO:0007669"/>
    <property type="project" value="InterPro"/>
</dbReference>
<gene>
    <name evidence="2" type="ORF">D9V28_08290</name>
</gene>
<comment type="caution">
    <text evidence="2">The sequence shown here is derived from an EMBL/GenBank/DDBJ whole genome shotgun (WGS) entry which is preliminary data.</text>
</comment>
<dbReference type="InterPro" id="IPR009061">
    <property type="entry name" value="DNA-bd_dom_put_sf"/>
</dbReference>
<feature type="domain" description="HTH merR-type" evidence="1">
    <location>
        <begin position="6"/>
        <end position="44"/>
    </location>
</feature>
<proteinExistence type="predicted"/>
<dbReference type="Pfam" id="PF00376">
    <property type="entry name" value="MerR"/>
    <property type="match status" value="1"/>
</dbReference>
<evidence type="ECO:0000313" key="2">
    <source>
        <dbReference type="EMBL" id="RLQ84207.1"/>
    </source>
</evidence>
<name>A0A3L7J160_9MICO</name>
<keyword evidence="3" id="KW-1185">Reference proteome</keyword>
<evidence type="ECO:0000259" key="1">
    <source>
        <dbReference type="Pfam" id="PF00376"/>
    </source>
</evidence>
<reference evidence="2 3" key="1">
    <citation type="submission" date="2018-10" db="EMBL/GenBank/DDBJ databases">
        <authorList>
            <person name="Li J."/>
        </authorList>
    </citation>
    <scope>NUCLEOTIDE SEQUENCE [LARGE SCALE GENOMIC DNA]</scope>
    <source>
        <strain evidence="2 3">ZD1-4</strain>
    </source>
</reference>
<dbReference type="GO" id="GO:0006355">
    <property type="term" value="P:regulation of DNA-templated transcription"/>
    <property type="evidence" value="ECO:0007669"/>
    <property type="project" value="InterPro"/>
</dbReference>
<accession>A0A3L7J160</accession>
<organism evidence="2 3">
    <name type="scientific">Mycetocola zhadangensis</name>
    <dbReference type="NCBI Taxonomy" id="1164595"/>
    <lineage>
        <taxon>Bacteria</taxon>
        <taxon>Bacillati</taxon>
        <taxon>Actinomycetota</taxon>
        <taxon>Actinomycetes</taxon>
        <taxon>Micrococcales</taxon>
        <taxon>Microbacteriaceae</taxon>
        <taxon>Mycetocola</taxon>
    </lineage>
</organism>
<protein>
    <recommendedName>
        <fullName evidence="1">HTH merR-type domain-containing protein</fullName>
    </recommendedName>
</protein>
<sequence length="293" mass="31630">MNDALTAGEFEAITGLTPKALRLYAERGILAPVAVDPINGYRNYQRAQGQHGIILDLLRRARVPVAELPSTSDFDFDARRQSLALQRVVEDFYLDVAERVADFDPSNFVAHSIETPAMNWVGVVVEIGFPDDMNERVEAVQELAVDTPTIDRAFAKALAELQENSANIVWTATPGDGKTSGRAMVITRPTSQVLDPAARRHLESQIHSSTGQNVAVAAGTLPRRLEVTFASVASGDPTPADEAAAGYLHALAFAHYLGQHKLTAISAHARQVVDGPALFEGPAPVSVFDVQLR</sequence>
<evidence type="ECO:0000313" key="3">
    <source>
        <dbReference type="Proteomes" id="UP000282460"/>
    </source>
</evidence>